<dbReference type="InterPro" id="IPR041496">
    <property type="entry name" value="YitH/HolE_GNAT"/>
</dbReference>
<dbReference type="SUPFAM" id="SSF55729">
    <property type="entry name" value="Acyl-CoA N-acyltransferases (Nat)"/>
    <property type="match status" value="1"/>
</dbReference>
<keyword evidence="3" id="KW-1185">Reference proteome</keyword>
<comment type="caution">
    <text evidence="2">The sequence shown here is derived from an EMBL/GenBank/DDBJ whole genome shotgun (WGS) entry which is preliminary data.</text>
</comment>
<dbReference type="Proteomes" id="UP000737171">
    <property type="component" value="Unassembled WGS sequence"/>
</dbReference>
<dbReference type="Pfam" id="PF18014">
    <property type="entry name" value="Acetyltransf_18"/>
    <property type="match status" value="1"/>
</dbReference>
<dbReference type="Gene3D" id="3.40.630.30">
    <property type="match status" value="1"/>
</dbReference>
<accession>A0ABX2EFV3</accession>
<dbReference type="Pfam" id="PF00583">
    <property type="entry name" value="Acetyltransf_1"/>
    <property type="match status" value="1"/>
</dbReference>
<protein>
    <submittedName>
        <fullName evidence="2">GNAT family N-acetyltransferase</fullName>
    </submittedName>
</protein>
<feature type="domain" description="N-acetyltransferase" evidence="1">
    <location>
        <begin position="23"/>
        <end position="153"/>
    </location>
</feature>
<dbReference type="CDD" id="cd04301">
    <property type="entry name" value="NAT_SF"/>
    <property type="match status" value="1"/>
</dbReference>
<dbReference type="PANTHER" id="PTHR47237:SF2">
    <property type="entry name" value="BLL4206 PROTEIN"/>
    <property type="match status" value="1"/>
</dbReference>
<gene>
    <name evidence="2" type="ORF">HLB44_11020</name>
</gene>
<evidence type="ECO:0000259" key="1">
    <source>
        <dbReference type="PROSITE" id="PS51186"/>
    </source>
</evidence>
<reference evidence="2 3" key="1">
    <citation type="submission" date="2020-05" db="EMBL/GenBank/DDBJ databases">
        <title>Aquincola sp. isolate from soil.</title>
        <authorList>
            <person name="Han J."/>
            <person name="Kim D.-U."/>
        </authorList>
    </citation>
    <scope>NUCLEOTIDE SEQUENCE [LARGE SCALE GENOMIC DNA]</scope>
    <source>
        <strain evidence="2 3">S2</strain>
    </source>
</reference>
<evidence type="ECO:0000313" key="2">
    <source>
        <dbReference type="EMBL" id="NRF67517.1"/>
    </source>
</evidence>
<sequence length="299" mass="32003">MTALRLDTETTAHSAATALSGDVGLRPFRVSDLEAAQALSVQQQWPHRLEDWRFALAHGAGVVAERDGAVVGTALRWLWGTDRASLGLVIVSPALQGQGIGGRLMSALLQDAGRRHVLLYATAEGRALYARLGFCSVGEIRQHQGIALKTPGPLLAEGERLRPPDRCDGDVLAALDVKAAGLPRPSVLRQLLVDEQAVVFDRKGQAVGFSVLRRFGRGHVIGPVVAPDVASARALIRHWCNLYAGQFLRIDVDAESGLPEWLDCLGLRRVGRVTAMVRGKLPPRGAASGGWALISQSMG</sequence>
<proteinExistence type="predicted"/>
<dbReference type="InterPro" id="IPR000182">
    <property type="entry name" value="GNAT_dom"/>
</dbReference>
<organism evidence="2 3">
    <name type="scientific">Pseudaquabacterium terrae</name>
    <dbReference type="NCBI Taxonomy" id="2732868"/>
    <lineage>
        <taxon>Bacteria</taxon>
        <taxon>Pseudomonadati</taxon>
        <taxon>Pseudomonadota</taxon>
        <taxon>Betaproteobacteria</taxon>
        <taxon>Burkholderiales</taxon>
        <taxon>Sphaerotilaceae</taxon>
        <taxon>Pseudaquabacterium</taxon>
    </lineage>
</organism>
<dbReference type="EMBL" id="JABRWJ010000003">
    <property type="protein sequence ID" value="NRF67517.1"/>
    <property type="molecule type" value="Genomic_DNA"/>
</dbReference>
<evidence type="ECO:0000313" key="3">
    <source>
        <dbReference type="Proteomes" id="UP000737171"/>
    </source>
</evidence>
<dbReference type="InterPro" id="IPR052729">
    <property type="entry name" value="Acyl/Acetyltrans_Enzymes"/>
</dbReference>
<dbReference type="RefSeq" id="WP_173122627.1">
    <property type="nucleotide sequence ID" value="NZ_JABRWJ010000003.1"/>
</dbReference>
<dbReference type="PROSITE" id="PS51186">
    <property type="entry name" value="GNAT"/>
    <property type="match status" value="1"/>
</dbReference>
<dbReference type="InterPro" id="IPR016181">
    <property type="entry name" value="Acyl_CoA_acyltransferase"/>
</dbReference>
<dbReference type="PANTHER" id="PTHR47237">
    <property type="entry name" value="SLL0310 PROTEIN"/>
    <property type="match status" value="1"/>
</dbReference>
<dbReference type="Gene3D" id="3.40.630.90">
    <property type="match status" value="1"/>
</dbReference>
<name>A0ABX2EFV3_9BURK</name>